<sequence>MAKNFTLHHSFQVPFMQPAGHNLRSIRTSPVNASPSESVIRNLLNYSKALAVIPERISGNYSLFLLN</sequence>
<organism evidence="1">
    <name type="scientific">Lentimicrobium saccharophilum</name>
    <dbReference type="NCBI Taxonomy" id="1678841"/>
    <lineage>
        <taxon>Bacteria</taxon>
        <taxon>Pseudomonadati</taxon>
        <taxon>Bacteroidota</taxon>
        <taxon>Bacteroidia</taxon>
        <taxon>Bacteroidales</taxon>
        <taxon>Lentimicrobiaceae</taxon>
        <taxon>Lentimicrobium</taxon>
    </lineage>
</organism>
<name>A0A0S7BUP4_9BACT</name>
<gene>
    <name evidence="1" type="ORF">TBC1_1222</name>
</gene>
<keyword evidence="2" id="KW-1185">Reference proteome</keyword>
<protein>
    <submittedName>
        <fullName evidence="1">Uncharacterized protein</fullName>
    </submittedName>
</protein>
<dbReference type="EMBL" id="DF968183">
    <property type="protein sequence ID" value="GAP44221.1"/>
    <property type="molecule type" value="Genomic_DNA"/>
</dbReference>
<dbReference type="Proteomes" id="UP000053091">
    <property type="component" value="Unassembled WGS sequence"/>
</dbReference>
<dbReference type="AlphaFoldDB" id="A0A0S7BUP4"/>
<accession>A0A0S7BUP4</accession>
<evidence type="ECO:0000313" key="2">
    <source>
        <dbReference type="Proteomes" id="UP000053091"/>
    </source>
</evidence>
<reference evidence="1" key="1">
    <citation type="journal article" date="2015" name="Genome Announc.">
        <title>Draft Genome Sequence of Bacteroidales Strain TBC1, a Novel Isolate from a Methanogenic Wastewater Treatment System.</title>
        <authorList>
            <person name="Tourlousse D.M."/>
            <person name="Matsuura N."/>
            <person name="Sun L."/>
            <person name="Toyonaga M."/>
            <person name="Kuroda K."/>
            <person name="Ohashi A."/>
            <person name="Cruz R."/>
            <person name="Yamaguchi T."/>
            <person name="Sekiguchi Y."/>
        </authorList>
    </citation>
    <scope>NUCLEOTIDE SEQUENCE [LARGE SCALE GENOMIC DNA]</scope>
    <source>
        <strain evidence="1">TBC1</strain>
    </source>
</reference>
<evidence type="ECO:0000313" key="1">
    <source>
        <dbReference type="EMBL" id="GAP44221.1"/>
    </source>
</evidence>
<proteinExistence type="predicted"/>